<keyword evidence="6 17" id="KW-0813">Transport</keyword>
<organism evidence="20">
    <name type="scientific">Onisimus nanseni</name>
    <name type="common">Amphipod</name>
    <name type="synonym">Pseudalibrotus nanseni</name>
    <dbReference type="NCBI Taxonomy" id="583350"/>
    <lineage>
        <taxon>Eukaryota</taxon>
        <taxon>Metazoa</taxon>
        <taxon>Ecdysozoa</taxon>
        <taxon>Arthropoda</taxon>
        <taxon>Crustacea</taxon>
        <taxon>Multicrustacea</taxon>
        <taxon>Malacostraca</taxon>
        <taxon>Eumalacostraca</taxon>
        <taxon>Peracarida</taxon>
        <taxon>Amphipoda</taxon>
        <taxon>Amphilochidea</taxon>
        <taxon>Lysianassida</taxon>
        <taxon>Lysianassidira</taxon>
        <taxon>Lysianassoidea</taxon>
        <taxon>Lysianassidae</taxon>
        <taxon>Onisimus</taxon>
    </lineage>
</organism>
<evidence type="ECO:0000256" key="9">
    <source>
        <dbReference type="ARBA" id="ARBA00022967"/>
    </source>
</evidence>
<proteinExistence type="inferred from homology"/>
<dbReference type="GO" id="GO:0042773">
    <property type="term" value="P:ATP synthesis coupled electron transport"/>
    <property type="evidence" value="ECO:0007669"/>
    <property type="project" value="InterPro"/>
</dbReference>
<feature type="domain" description="NADH:quinone oxidoreductase/Mrp antiporter transmembrane" evidence="18">
    <location>
        <begin position="100"/>
        <end position="378"/>
    </location>
</feature>
<comment type="subcellular location">
    <subcellularLocation>
        <location evidence="2 17">Mitochondrion membrane</location>
        <topology evidence="2 17">Multi-pass membrane protein</topology>
    </subcellularLocation>
</comment>
<feature type="transmembrane region" description="Helical" evidence="17">
    <location>
        <begin position="331"/>
        <end position="349"/>
    </location>
</feature>
<dbReference type="Pfam" id="PF01059">
    <property type="entry name" value="Oxidored_q5_N"/>
    <property type="match status" value="1"/>
</dbReference>
<feature type="transmembrane region" description="Helical" evidence="17">
    <location>
        <begin position="406"/>
        <end position="430"/>
    </location>
</feature>
<evidence type="ECO:0000256" key="4">
    <source>
        <dbReference type="ARBA" id="ARBA00012944"/>
    </source>
</evidence>
<keyword evidence="15 17" id="KW-0472">Membrane</keyword>
<dbReference type="InterPro" id="IPR003918">
    <property type="entry name" value="NADH_UbQ_OxRdtase"/>
</dbReference>
<keyword evidence="7 17" id="KW-0679">Respiratory chain</keyword>
<evidence type="ECO:0000259" key="19">
    <source>
        <dbReference type="Pfam" id="PF01059"/>
    </source>
</evidence>
<feature type="transmembrane region" description="Helical" evidence="17">
    <location>
        <begin position="49"/>
        <end position="67"/>
    </location>
</feature>
<accession>D3G9L2</accession>
<comment type="similarity">
    <text evidence="3 17">Belongs to the complex I subunit 4 family.</text>
</comment>
<comment type="catalytic activity">
    <reaction evidence="16 17">
        <text>a ubiquinone + NADH + 5 H(+)(in) = a ubiquinol + NAD(+) + 4 H(+)(out)</text>
        <dbReference type="Rhea" id="RHEA:29091"/>
        <dbReference type="Rhea" id="RHEA-COMP:9565"/>
        <dbReference type="Rhea" id="RHEA-COMP:9566"/>
        <dbReference type="ChEBI" id="CHEBI:15378"/>
        <dbReference type="ChEBI" id="CHEBI:16389"/>
        <dbReference type="ChEBI" id="CHEBI:17976"/>
        <dbReference type="ChEBI" id="CHEBI:57540"/>
        <dbReference type="ChEBI" id="CHEBI:57945"/>
        <dbReference type="EC" id="7.1.1.2"/>
    </reaction>
</comment>
<evidence type="ECO:0000259" key="18">
    <source>
        <dbReference type="Pfam" id="PF00361"/>
    </source>
</evidence>
<dbReference type="PANTHER" id="PTHR43507">
    <property type="entry name" value="NADH-UBIQUINONE OXIDOREDUCTASE CHAIN 4"/>
    <property type="match status" value="1"/>
</dbReference>
<dbReference type="GO" id="GO:0008137">
    <property type="term" value="F:NADH dehydrogenase (ubiquinone) activity"/>
    <property type="evidence" value="ECO:0007669"/>
    <property type="project" value="UniProtKB-UniRule"/>
</dbReference>
<feature type="domain" description="NADH:ubiquinone oxidoreductase chain 4 N-terminal" evidence="19">
    <location>
        <begin position="5"/>
        <end position="93"/>
    </location>
</feature>
<keyword evidence="10 17" id="KW-0249">Electron transport</keyword>
<feature type="transmembrane region" description="Helical" evidence="17">
    <location>
        <begin position="130"/>
        <end position="154"/>
    </location>
</feature>
<keyword evidence="8 17" id="KW-0812">Transmembrane</keyword>
<evidence type="ECO:0000256" key="6">
    <source>
        <dbReference type="ARBA" id="ARBA00022448"/>
    </source>
</evidence>
<evidence type="ECO:0000256" key="17">
    <source>
        <dbReference type="RuleBase" id="RU003297"/>
    </source>
</evidence>
<evidence type="ECO:0000256" key="10">
    <source>
        <dbReference type="ARBA" id="ARBA00022982"/>
    </source>
</evidence>
<keyword evidence="12 17" id="KW-0520">NAD</keyword>
<comment type="function">
    <text evidence="17">Core subunit of the mitochondrial membrane respiratory chain NADH dehydrogenase (Complex I) which catalyzes electron transfer from NADH through the respiratory chain, using ubiquinone as an electron acceptor. Essential for the catalytic activity and assembly of complex I.</text>
</comment>
<dbReference type="Pfam" id="PF00361">
    <property type="entry name" value="Proton_antipo_M"/>
    <property type="match status" value="1"/>
</dbReference>
<feature type="transmembrane region" description="Helical" evidence="17">
    <location>
        <begin position="79"/>
        <end position="97"/>
    </location>
</feature>
<feature type="transmembrane region" description="Helical" evidence="17">
    <location>
        <begin position="160"/>
        <end position="183"/>
    </location>
</feature>
<geneLocation type="mitochondrion" evidence="20"/>
<dbReference type="InterPro" id="IPR001750">
    <property type="entry name" value="ND/Mrp_TM"/>
</dbReference>
<feature type="transmembrane region" description="Helical" evidence="17">
    <location>
        <begin position="228"/>
        <end position="248"/>
    </location>
</feature>
<dbReference type="AlphaFoldDB" id="D3G9L2"/>
<evidence type="ECO:0000256" key="16">
    <source>
        <dbReference type="ARBA" id="ARBA00049551"/>
    </source>
</evidence>
<dbReference type="EMBL" id="FJ555185">
    <property type="protein sequence ID" value="ACM79553.1"/>
    <property type="molecule type" value="Genomic_DNA"/>
</dbReference>
<keyword evidence="9" id="KW-1278">Translocase</keyword>
<dbReference type="GO" id="GO:0015990">
    <property type="term" value="P:electron transport coupled proton transport"/>
    <property type="evidence" value="ECO:0007669"/>
    <property type="project" value="TreeGrafter"/>
</dbReference>
<evidence type="ECO:0000256" key="8">
    <source>
        <dbReference type="ARBA" id="ARBA00022692"/>
    </source>
</evidence>
<evidence type="ECO:0000256" key="3">
    <source>
        <dbReference type="ARBA" id="ARBA00009025"/>
    </source>
</evidence>
<sequence length="431" mass="48082">MLVLGSFLISFIWGEVLMSVMMLTFGYLIKTSDNGYIELSEFFEVDSVSSLLIILSLWIIILSFLGSMTIKNTTYFMELYMMVGMSLLFFLVLSFSFKEYLLFYLSFESCLIPIFLMILGWGYQPERGQAGLYMLVYTLLGSLPLFFMIVLLLMEVGSGTMHMILNLKVSGLSCLFVIMAFLVKFPMYGLHLWLFKAHVEAPVAGSMILAGVLLKLGGYGLIRVLPLVQAPLLSSFIVGISIWGGFLVSMSCLRCTDMKLLVASSSVVHMGSCIGGLFIFSELGYKGCVSMMIAHGLCSSGLFYLVDLVYSRVHSRSLMVGKGLMNMMPSFSLWWFLMLAVNMAAPPSMNLMSEILLIISLISWSPVSMLSLMGLSFFSAVYSLYLFSLSQHGIYFISKSGIQSGLLLEHLVILSHWAPLNFLILIFYVLC</sequence>
<feature type="transmembrane region" description="Helical" evidence="17">
    <location>
        <begin position="103"/>
        <end position="123"/>
    </location>
</feature>
<keyword evidence="14 17" id="KW-0496">Mitochondrion</keyword>
<dbReference type="PANTHER" id="PTHR43507:SF20">
    <property type="entry name" value="NADH-UBIQUINONE OXIDOREDUCTASE CHAIN 4"/>
    <property type="match status" value="1"/>
</dbReference>
<evidence type="ECO:0000256" key="2">
    <source>
        <dbReference type="ARBA" id="ARBA00004225"/>
    </source>
</evidence>
<dbReference type="PRINTS" id="PR01437">
    <property type="entry name" value="NUOXDRDTASE4"/>
</dbReference>
<reference evidence="20" key="1">
    <citation type="submission" date="2008-12" db="EMBL/GenBank/DDBJ databases">
        <authorList>
            <person name="Lee J.-S."/>
        </authorList>
    </citation>
    <scope>NUCLEOTIDE SEQUENCE</scope>
</reference>
<evidence type="ECO:0000313" key="20">
    <source>
        <dbReference type="EMBL" id="ACM79553.1"/>
    </source>
</evidence>
<feature type="transmembrane region" description="Helical" evidence="17">
    <location>
        <begin position="260"/>
        <end position="280"/>
    </location>
</feature>
<dbReference type="EC" id="7.1.1.2" evidence="4 17"/>
<feature type="transmembrane region" description="Helical" evidence="17">
    <location>
        <begin position="7"/>
        <end position="29"/>
    </location>
</feature>
<name>D3G9L2_ONINA</name>
<dbReference type="GO" id="GO:0031966">
    <property type="term" value="C:mitochondrial membrane"/>
    <property type="evidence" value="ECO:0007669"/>
    <property type="project" value="UniProtKB-SubCell"/>
</dbReference>
<dbReference type="GO" id="GO:0003954">
    <property type="term" value="F:NADH dehydrogenase activity"/>
    <property type="evidence" value="ECO:0007669"/>
    <property type="project" value="TreeGrafter"/>
</dbReference>
<gene>
    <name evidence="20" type="primary">ND4</name>
</gene>
<dbReference type="InterPro" id="IPR000260">
    <property type="entry name" value="NADH4_N"/>
</dbReference>
<keyword evidence="11 17" id="KW-1133">Transmembrane helix</keyword>
<dbReference type="GO" id="GO:0048039">
    <property type="term" value="F:ubiquinone binding"/>
    <property type="evidence" value="ECO:0007669"/>
    <property type="project" value="TreeGrafter"/>
</dbReference>
<evidence type="ECO:0000256" key="15">
    <source>
        <dbReference type="ARBA" id="ARBA00023136"/>
    </source>
</evidence>
<evidence type="ECO:0000256" key="1">
    <source>
        <dbReference type="ARBA" id="ARBA00003257"/>
    </source>
</evidence>
<feature type="transmembrane region" description="Helical" evidence="17">
    <location>
        <begin position="292"/>
        <end position="310"/>
    </location>
</feature>
<evidence type="ECO:0000256" key="13">
    <source>
        <dbReference type="ARBA" id="ARBA00023075"/>
    </source>
</evidence>
<feature type="transmembrane region" description="Helical" evidence="17">
    <location>
        <begin position="203"/>
        <end position="222"/>
    </location>
</feature>
<comment type="function">
    <text evidence="1">Core subunit of the mitochondrial membrane respiratory chain NADH dehydrogenase (Complex I) that is believed to belong to the minimal assembly required for catalysis. Complex I functions in the transfer of electrons from NADH to the respiratory chain. The immediate electron acceptor for the enzyme is believed to be ubiquinone.</text>
</comment>
<evidence type="ECO:0000256" key="11">
    <source>
        <dbReference type="ARBA" id="ARBA00022989"/>
    </source>
</evidence>
<evidence type="ECO:0000256" key="5">
    <source>
        <dbReference type="ARBA" id="ARBA00021006"/>
    </source>
</evidence>
<feature type="transmembrane region" description="Helical" evidence="17">
    <location>
        <begin position="355"/>
        <end position="385"/>
    </location>
</feature>
<evidence type="ECO:0000256" key="12">
    <source>
        <dbReference type="ARBA" id="ARBA00023027"/>
    </source>
</evidence>
<evidence type="ECO:0000256" key="14">
    <source>
        <dbReference type="ARBA" id="ARBA00023128"/>
    </source>
</evidence>
<protein>
    <recommendedName>
        <fullName evidence="5 17">NADH-ubiquinone oxidoreductase chain 4</fullName>
        <ecNumber evidence="4 17">7.1.1.2</ecNumber>
    </recommendedName>
</protein>
<keyword evidence="13 17" id="KW-0830">Ubiquinone</keyword>
<evidence type="ECO:0000256" key="7">
    <source>
        <dbReference type="ARBA" id="ARBA00022660"/>
    </source>
</evidence>